<dbReference type="KEGG" id="ccin:107271203"/>
<name>A0AAJ7FPU7_CEPCN</name>
<keyword evidence="1" id="KW-0472">Membrane</keyword>
<accession>A0AAJ7FPU7</accession>
<dbReference type="Proteomes" id="UP000694920">
    <property type="component" value="Unplaced"/>
</dbReference>
<feature type="transmembrane region" description="Helical" evidence="1">
    <location>
        <begin position="116"/>
        <end position="138"/>
    </location>
</feature>
<keyword evidence="2" id="KW-1185">Reference proteome</keyword>
<evidence type="ECO:0000313" key="3">
    <source>
        <dbReference type="RefSeq" id="XP_015602379.1"/>
    </source>
</evidence>
<reference evidence="3" key="1">
    <citation type="submission" date="2025-08" db="UniProtKB">
        <authorList>
            <consortium name="RefSeq"/>
        </authorList>
    </citation>
    <scope>IDENTIFICATION</scope>
</reference>
<proteinExistence type="predicted"/>
<evidence type="ECO:0000313" key="2">
    <source>
        <dbReference type="Proteomes" id="UP000694920"/>
    </source>
</evidence>
<evidence type="ECO:0000256" key="1">
    <source>
        <dbReference type="SAM" id="Phobius"/>
    </source>
</evidence>
<organism evidence="2 3">
    <name type="scientific">Cephus cinctus</name>
    <name type="common">Wheat stem sawfly</name>
    <dbReference type="NCBI Taxonomy" id="211228"/>
    <lineage>
        <taxon>Eukaryota</taxon>
        <taxon>Metazoa</taxon>
        <taxon>Ecdysozoa</taxon>
        <taxon>Arthropoda</taxon>
        <taxon>Hexapoda</taxon>
        <taxon>Insecta</taxon>
        <taxon>Pterygota</taxon>
        <taxon>Neoptera</taxon>
        <taxon>Endopterygota</taxon>
        <taxon>Hymenoptera</taxon>
        <taxon>Cephoidea</taxon>
        <taxon>Cephidae</taxon>
        <taxon>Cephus</taxon>
    </lineage>
</organism>
<feature type="transmembrane region" description="Helical" evidence="1">
    <location>
        <begin position="48"/>
        <end position="67"/>
    </location>
</feature>
<protein>
    <submittedName>
        <fullName evidence="3">Uncharacterized protein LOC107271203 isoform X1</fullName>
    </submittedName>
</protein>
<dbReference type="RefSeq" id="XP_015602379.1">
    <property type="nucleotide sequence ID" value="XM_015746893.2"/>
</dbReference>
<dbReference type="InterPro" id="IPR032145">
    <property type="entry name" value="DUF4818"/>
</dbReference>
<dbReference type="Pfam" id="PF16089">
    <property type="entry name" value="DUF4818"/>
    <property type="match status" value="1"/>
</dbReference>
<feature type="transmembrane region" description="Helical" evidence="1">
    <location>
        <begin position="144"/>
        <end position="161"/>
    </location>
</feature>
<dbReference type="AlphaFoldDB" id="A0AAJ7FPU7"/>
<sequence>MEDLQDYLELVNPHWIAIVLSGMYTHLRQICVIGLCTEVEVTPFEPTYASTLFVLSVLCLLAEYKLWPRSLKEPPVQLVYIYEMLVSALITNLATKAVWIPLLRVIYCLTQESSKWLFWVNSTVGLGRYSFLASWAYYMEKEMAAIHVSYCAALLAFVWMLDATEALEAVLDTLMK</sequence>
<feature type="transmembrane region" description="Helical" evidence="1">
    <location>
        <begin position="79"/>
        <end position="104"/>
    </location>
</feature>
<gene>
    <name evidence="3" type="primary">LOC107271203</name>
</gene>
<keyword evidence="1" id="KW-0812">Transmembrane</keyword>
<feature type="transmembrane region" description="Helical" evidence="1">
    <location>
        <begin position="15"/>
        <end position="36"/>
    </location>
</feature>
<dbReference type="GeneID" id="107271203"/>
<keyword evidence="1" id="KW-1133">Transmembrane helix</keyword>